<dbReference type="KEGG" id="meso:BSQ44_21215"/>
<reference evidence="15" key="1">
    <citation type="submission" date="2016-11" db="EMBL/GenBank/DDBJ databases">
        <title>Mesorhizobium oceanicum sp. nov., isolated from deep seawater in South China Sea.</title>
        <authorList>
            <person name="Fu G.-Y."/>
        </authorList>
    </citation>
    <scope>NUCLEOTIDE SEQUENCE [LARGE SCALE GENOMIC DNA]</scope>
    <source>
        <strain evidence="15">B7</strain>
    </source>
</reference>
<keyword evidence="14" id="KW-0966">Cell projection</keyword>
<dbReference type="NCBIfam" id="TIGR00328">
    <property type="entry name" value="flhB"/>
    <property type="match status" value="1"/>
</dbReference>
<dbReference type="GO" id="GO:0009306">
    <property type="term" value="P:protein secretion"/>
    <property type="evidence" value="ECO:0007669"/>
    <property type="project" value="InterPro"/>
</dbReference>
<keyword evidence="11 13" id="KW-1006">Bacterial flagellum protein export</keyword>
<evidence type="ECO:0000313" key="15">
    <source>
        <dbReference type="Proteomes" id="UP000182840"/>
    </source>
</evidence>
<dbReference type="PANTHER" id="PTHR30531">
    <property type="entry name" value="FLAGELLAR BIOSYNTHETIC PROTEIN FLHB"/>
    <property type="match status" value="1"/>
</dbReference>
<keyword evidence="15" id="KW-1185">Reference proteome</keyword>
<dbReference type="Pfam" id="PF01312">
    <property type="entry name" value="Bac_export_2"/>
    <property type="match status" value="1"/>
</dbReference>
<accession>A0A1L3SW91</accession>
<keyword evidence="14" id="KW-0969">Cilium</keyword>
<dbReference type="PRINTS" id="PR00950">
    <property type="entry name" value="TYPE3IMSPROT"/>
</dbReference>
<evidence type="ECO:0000256" key="11">
    <source>
        <dbReference type="ARBA" id="ARBA00023225"/>
    </source>
</evidence>
<proteinExistence type="inferred from homology"/>
<dbReference type="GO" id="GO:0005886">
    <property type="term" value="C:plasma membrane"/>
    <property type="evidence" value="ECO:0007669"/>
    <property type="project" value="UniProtKB-SubCell"/>
</dbReference>
<dbReference type="OrthoDB" id="9807950at2"/>
<evidence type="ECO:0000256" key="9">
    <source>
        <dbReference type="ARBA" id="ARBA00022989"/>
    </source>
</evidence>
<keyword evidence="14" id="KW-0282">Flagellum</keyword>
<evidence type="ECO:0000256" key="2">
    <source>
        <dbReference type="ARBA" id="ARBA00010690"/>
    </source>
</evidence>
<comment type="similarity">
    <text evidence="2 13">Belongs to the type III secretion exporter family.</text>
</comment>
<dbReference type="InterPro" id="IPR006135">
    <property type="entry name" value="T3SS_substrate_exporter"/>
</dbReference>
<keyword evidence="8 13" id="KW-0653">Protein transport</keyword>
<feature type="transmembrane region" description="Helical" evidence="13">
    <location>
        <begin position="40"/>
        <end position="66"/>
    </location>
</feature>
<dbReference type="AlphaFoldDB" id="A0A1L3SW91"/>
<dbReference type="GO" id="GO:0044780">
    <property type="term" value="P:bacterial-type flagellum assembly"/>
    <property type="evidence" value="ECO:0007669"/>
    <property type="project" value="InterPro"/>
</dbReference>
<evidence type="ECO:0000256" key="5">
    <source>
        <dbReference type="ARBA" id="ARBA00022475"/>
    </source>
</evidence>
<dbReference type="STRING" id="1670800.BSQ44_21215"/>
<evidence type="ECO:0000256" key="1">
    <source>
        <dbReference type="ARBA" id="ARBA00004651"/>
    </source>
</evidence>
<comment type="subcellular location">
    <subcellularLocation>
        <location evidence="1">Cell membrane</location>
        <topology evidence="1">Multi-pass membrane protein</topology>
    </subcellularLocation>
</comment>
<dbReference type="SUPFAM" id="SSF160544">
    <property type="entry name" value="EscU C-terminal domain-like"/>
    <property type="match status" value="1"/>
</dbReference>
<evidence type="ECO:0000256" key="7">
    <source>
        <dbReference type="ARBA" id="ARBA00022795"/>
    </source>
</evidence>
<evidence type="ECO:0000256" key="12">
    <source>
        <dbReference type="ARBA" id="ARBA00025078"/>
    </source>
</evidence>
<keyword evidence="10 13" id="KW-0472">Membrane</keyword>
<evidence type="ECO:0000256" key="13">
    <source>
        <dbReference type="RuleBase" id="RU364091"/>
    </source>
</evidence>
<evidence type="ECO:0000256" key="3">
    <source>
        <dbReference type="ARBA" id="ARBA00021622"/>
    </source>
</evidence>
<feature type="transmembrane region" description="Helical" evidence="13">
    <location>
        <begin position="195"/>
        <end position="213"/>
    </location>
</feature>
<dbReference type="Gene3D" id="3.40.1690.10">
    <property type="entry name" value="secretion proteins EscU"/>
    <property type="match status" value="1"/>
</dbReference>
<evidence type="ECO:0000256" key="10">
    <source>
        <dbReference type="ARBA" id="ARBA00023136"/>
    </source>
</evidence>
<evidence type="ECO:0000313" key="14">
    <source>
        <dbReference type="EMBL" id="APH73614.1"/>
    </source>
</evidence>
<dbReference type="InterPro" id="IPR006136">
    <property type="entry name" value="FlhB"/>
</dbReference>
<evidence type="ECO:0000256" key="6">
    <source>
        <dbReference type="ARBA" id="ARBA00022692"/>
    </source>
</evidence>
<sequence>MAEDTDKDSKTEEATEKKIRDAMEKGNLPFSREAPIFASFLAFVTFALFFAYDTILHLASFLATFLERPNEWRLETELDAISLYQVVFFEIARAILIVMFLLVAAAIAASVFQNIPRFVGDRIMPKLSRISPLEGWKRIFGVKGFVEFAKSLGKVLFATVFLVFVMSDVHARLLAGMVTNPVSFGLVIRDIAVELITTVALAMALIAGADLLWSRFHWLQELRMTKQEVKDELKQAEGDPILKSRMRSLARDRARQRMMSAVPRATLIIANPTHYSIALRYVRDETAAPIVVAKGQDLIALKIREIAEENNIPIFEDVTLARSMFKQVSVDNMIPPQFYHAVAELIRIIQNGPKGPKPGNLSS</sequence>
<dbReference type="FunFam" id="3.40.1690.10:FF:000001">
    <property type="entry name" value="Flagellar biosynthetic protein FlhB"/>
    <property type="match status" value="1"/>
</dbReference>
<feature type="transmembrane region" description="Helical" evidence="13">
    <location>
        <begin position="155"/>
        <end position="175"/>
    </location>
</feature>
<feature type="transmembrane region" description="Helical" evidence="13">
    <location>
        <begin position="86"/>
        <end position="112"/>
    </location>
</feature>
<keyword evidence="7 13" id="KW-1005">Bacterial flagellum biogenesis</keyword>
<dbReference type="EMBL" id="CP018171">
    <property type="protein sequence ID" value="APH73614.1"/>
    <property type="molecule type" value="Genomic_DNA"/>
</dbReference>
<dbReference type="RefSeq" id="WP_072607081.1">
    <property type="nucleotide sequence ID" value="NZ_CP018171.1"/>
</dbReference>
<keyword evidence="5 13" id="KW-1003">Cell membrane</keyword>
<organism evidence="14 15">
    <name type="scientific">Aquibium oceanicum</name>
    <dbReference type="NCBI Taxonomy" id="1670800"/>
    <lineage>
        <taxon>Bacteria</taxon>
        <taxon>Pseudomonadati</taxon>
        <taxon>Pseudomonadota</taxon>
        <taxon>Alphaproteobacteria</taxon>
        <taxon>Hyphomicrobiales</taxon>
        <taxon>Phyllobacteriaceae</taxon>
        <taxon>Aquibium</taxon>
    </lineage>
</organism>
<keyword evidence="4 13" id="KW-0813">Transport</keyword>
<dbReference type="InterPro" id="IPR029025">
    <property type="entry name" value="T3SS_substrate_exporter_C"/>
</dbReference>
<dbReference type="PANTHER" id="PTHR30531:SF12">
    <property type="entry name" value="FLAGELLAR BIOSYNTHETIC PROTEIN FLHB"/>
    <property type="match status" value="1"/>
</dbReference>
<comment type="function">
    <text evidence="12 13">Required for formation of the rod structure in the basal body of the flagellar apparatus. Together with FliI and FliH, may constitute the export apparatus of flagellin.</text>
</comment>
<name>A0A1L3SW91_9HYPH</name>
<dbReference type="Proteomes" id="UP000182840">
    <property type="component" value="Chromosome"/>
</dbReference>
<keyword evidence="9 13" id="KW-1133">Transmembrane helix</keyword>
<gene>
    <name evidence="13" type="primary">flhB</name>
    <name evidence="14" type="ORF">BSQ44_21215</name>
</gene>
<dbReference type="Gene3D" id="6.10.250.2080">
    <property type="match status" value="1"/>
</dbReference>
<evidence type="ECO:0000256" key="8">
    <source>
        <dbReference type="ARBA" id="ARBA00022927"/>
    </source>
</evidence>
<protein>
    <recommendedName>
        <fullName evidence="3 13">Flagellar biosynthetic protein FlhB</fullName>
    </recommendedName>
</protein>
<evidence type="ECO:0000256" key="4">
    <source>
        <dbReference type="ARBA" id="ARBA00022448"/>
    </source>
</evidence>
<keyword evidence="6 13" id="KW-0812">Transmembrane</keyword>